<dbReference type="RefSeq" id="XP_062636086.1">
    <property type="nucleotide sequence ID" value="XM_062781094.1"/>
</dbReference>
<feature type="compositionally biased region" description="Low complexity" evidence="4">
    <location>
        <begin position="325"/>
        <end position="336"/>
    </location>
</feature>
<reference evidence="8" key="1">
    <citation type="journal article" date="2023" name="Mol. Phylogenet. Evol.">
        <title>Genome-scale phylogeny and comparative genomics of the fungal order Sordariales.</title>
        <authorList>
            <person name="Hensen N."/>
            <person name="Bonometti L."/>
            <person name="Westerberg I."/>
            <person name="Brannstrom I.O."/>
            <person name="Guillou S."/>
            <person name="Cros-Aarteil S."/>
            <person name="Calhoun S."/>
            <person name="Haridas S."/>
            <person name="Kuo A."/>
            <person name="Mondo S."/>
            <person name="Pangilinan J."/>
            <person name="Riley R."/>
            <person name="LaButti K."/>
            <person name="Andreopoulos B."/>
            <person name="Lipzen A."/>
            <person name="Chen C."/>
            <person name="Yan M."/>
            <person name="Daum C."/>
            <person name="Ng V."/>
            <person name="Clum A."/>
            <person name="Steindorff A."/>
            <person name="Ohm R.A."/>
            <person name="Martin F."/>
            <person name="Silar P."/>
            <person name="Natvig D.O."/>
            <person name="Lalanne C."/>
            <person name="Gautier V."/>
            <person name="Ament-Velasquez S.L."/>
            <person name="Kruys A."/>
            <person name="Hutchinson M.I."/>
            <person name="Powell A.J."/>
            <person name="Barry K."/>
            <person name="Miller A.N."/>
            <person name="Grigoriev I.V."/>
            <person name="Debuchy R."/>
            <person name="Gladieux P."/>
            <person name="Hiltunen Thoren M."/>
            <person name="Johannesson H."/>
        </authorList>
    </citation>
    <scope>NUCLEOTIDE SEQUENCE</scope>
    <source>
        <strain evidence="8">CBS 141.50</strain>
    </source>
</reference>
<dbReference type="EMBL" id="MU853594">
    <property type="protein sequence ID" value="KAK4142715.1"/>
    <property type="molecule type" value="Genomic_DNA"/>
</dbReference>
<feature type="transmembrane region" description="Helical" evidence="5">
    <location>
        <begin position="236"/>
        <end position="260"/>
    </location>
</feature>
<proteinExistence type="predicted"/>
<dbReference type="GO" id="GO:0005524">
    <property type="term" value="F:ATP binding"/>
    <property type="evidence" value="ECO:0007669"/>
    <property type="project" value="UniProtKB-KW"/>
</dbReference>
<keyword evidence="2" id="KW-0547">Nucleotide-binding</keyword>
<feature type="signal peptide" evidence="6">
    <location>
        <begin position="1"/>
        <end position="24"/>
    </location>
</feature>
<feature type="compositionally biased region" description="Pro residues" evidence="4">
    <location>
        <begin position="283"/>
        <end position="292"/>
    </location>
</feature>
<evidence type="ECO:0000256" key="6">
    <source>
        <dbReference type="SAM" id="SignalP"/>
    </source>
</evidence>
<feature type="domain" description="Epidermal growth factor receptor-like transmembrane-juxtamembrane segment" evidence="7">
    <location>
        <begin position="239"/>
        <end position="264"/>
    </location>
</feature>
<evidence type="ECO:0000256" key="1">
    <source>
        <dbReference type="ARBA" id="ARBA00022553"/>
    </source>
</evidence>
<dbReference type="Pfam" id="PF21314">
    <property type="entry name" value="TM_ErbB1"/>
    <property type="match status" value="1"/>
</dbReference>
<organism evidence="8 9">
    <name type="scientific">Dichotomopilus funicola</name>
    <dbReference type="NCBI Taxonomy" id="1934379"/>
    <lineage>
        <taxon>Eukaryota</taxon>
        <taxon>Fungi</taxon>
        <taxon>Dikarya</taxon>
        <taxon>Ascomycota</taxon>
        <taxon>Pezizomycotina</taxon>
        <taxon>Sordariomycetes</taxon>
        <taxon>Sordariomycetidae</taxon>
        <taxon>Sordariales</taxon>
        <taxon>Chaetomiaceae</taxon>
        <taxon>Dichotomopilus</taxon>
    </lineage>
</organism>
<feature type="chain" id="PRO_5042816093" description="Epidermal growth factor receptor-like transmembrane-juxtamembrane segment domain-containing protein" evidence="6">
    <location>
        <begin position="25"/>
        <end position="438"/>
    </location>
</feature>
<dbReference type="Proteomes" id="UP001302676">
    <property type="component" value="Unassembled WGS sequence"/>
</dbReference>
<keyword evidence="5" id="KW-1133">Transmembrane helix</keyword>
<keyword evidence="5" id="KW-0812">Transmembrane</keyword>
<dbReference type="AlphaFoldDB" id="A0AAN6ZKK4"/>
<keyword evidence="5" id="KW-0472">Membrane</keyword>
<evidence type="ECO:0000259" key="7">
    <source>
        <dbReference type="Pfam" id="PF21314"/>
    </source>
</evidence>
<sequence length="438" mass="44669">MVAMNVRRLAAAAAAAACLPAVSAVQLGPIGPAQTSPAELQDIPFDINPPTITPAPVAPRAILQKRDTATCGYVDGDGANGYVCANSAARCLYNDQASAVGCCLTTSCNIYTACLDYASSSATKTFNADRTRFCSNSALPYCAYYKYDENESSLAGYTIPTCDSTRGSYIIFLTSTSASATATGSSSESSSSSTSESSSASSTESPSATGTETDGLPAETSSTATATPEPSSGAPIGAIVGGVIGGIAALALVGLGVFFLMRRNSKNNRHNSPPTTAVGTVPPSFPGGPPGGPYQQLPTQASPQPHMSVMGDPAALDPRYNNGLHSPHSPHMSISPQGTPSPAPFGQQQYAQGLGVGPMGTPPPQHQGLGTPPPQGYGAPPSPGHSVGGYAPYGAPSPMHQQQYGQGPYGAPQQQMPQQHHAVELPTQKGDGQVYEMS</sequence>
<dbReference type="GeneID" id="87817707"/>
<accession>A0AAN6ZKK4</accession>
<feature type="compositionally biased region" description="Polar residues" evidence="4">
    <location>
        <begin position="296"/>
        <end position="305"/>
    </location>
</feature>
<dbReference type="InterPro" id="IPR049328">
    <property type="entry name" value="TM_ErbB1"/>
</dbReference>
<keyword evidence="9" id="KW-1185">Reference proteome</keyword>
<keyword evidence="1" id="KW-0597">Phosphoprotein</keyword>
<evidence type="ECO:0000256" key="4">
    <source>
        <dbReference type="SAM" id="MobiDB-lite"/>
    </source>
</evidence>
<keyword evidence="3" id="KW-0067">ATP-binding</keyword>
<evidence type="ECO:0000256" key="5">
    <source>
        <dbReference type="SAM" id="Phobius"/>
    </source>
</evidence>
<feature type="region of interest" description="Disordered" evidence="4">
    <location>
        <begin position="181"/>
        <end position="232"/>
    </location>
</feature>
<feature type="compositionally biased region" description="Low complexity" evidence="4">
    <location>
        <begin position="398"/>
        <end position="420"/>
    </location>
</feature>
<keyword evidence="6" id="KW-0732">Signal</keyword>
<comment type="caution">
    <text evidence="8">The sequence shown here is derived from an EMBL/GenBank/DDBJ whole genome shotgun (WGS) entry which is preliminary data.</text>
</comment>
<evidence type="ECO:0000256" key="2">
    <source>
        <dbReference type="ARBA" id="ARBA00022741"/>
    </source>
</evidence>
<name>A0AAN6ZKK4_9PEZI</name>
<evidence type="ECO:0000256" key="3">
    <source>
        <dbReference type="ARBA" id="ARBA00022840"/>
    </source>
</evidence>
<protein>
    <recommendedName>
        <fullName evidence="7">Epidermal growth factor receptor-like transmembrane-juxtamembrane segment domain-containing protein</fullName>
    </recommendedName>
</protein>
<evidence type="ECO:0000313" key="9">
    <source>
        <dbReference type="Proteomes" id="UP001302676"/>
    </source>
</evidence>
<evidence type="ECO:0000313" key="8">
    <source>
        <dbReference type="EMBL" id="KAK4142715.1"/>
    </source>
</evidence>
<gene>
    <name evidence="8" type="ORF">C8A04DRAFT_29671</name>
</gene>
<feature type="compositionally biased region" description="Pro residues" evidence="4">
    <location>
        <begin position="360"/>
        <end position="383"/>
    </location>
</feature>
<feature type="region of interest" description="Disordered" evidence="4">
    <location>
        <begin position="267"/>
        <end position="438"/>
    </location>
</feature>
<reference evidence="8" key="2">
    <citation type="submission" date="2023-05" db="EMBL/GenBank/DDBJ databases">
        <authorList>
            <consortium name="Lawrence Berkeley National Laboratory"/>
            <person name="Steindorff A."/>
            <person name="Hensen N."/>
            <person name="Bonometti L."/>
            <person name="Westerberg I."/>
            <person name="Brannstrom I.O."/>
            <person name="Guillou S."/>
            <person name="Cros-Aarteil S."/>
            <person name="Calhoun S."/>
            <person name="Haridas S."/>
            <person name="Kuo A."/>
            <person name="Mondo S."/>
            <person name="Pangilinan J."/>
            <person name="Riley R."/>
            <person name="Labutti K."/>
            <person name="Andreopoulos B."/>
            <person name="Lipzen A."/>
            <person name="Chen C."/>
            <person name="Yanf M."/>
            <person name="Daum C."/>
            <person name="Ng V."/>
            <person name="Clum A."/>
            <person name="Ohm R."/>
            <person name="Martin F."/>
            <person name="Silar P."/>
            <person name="Natvig D."/>
            <person name="Lalanne C."/>
            <person name="Gautier V."/>
            <person name="Ament-Velasquez S.L."/>
            <person name="Kruys A."/>
            <person name="Hutchinson M.I."/>
            <person name="Powell A.J."/>
            <person name="Barry K."/>
            <person name="Miller A.N."/>
            <person name="Grigoriev I.V."/>
            <person name="Debuchy R."/>
            <person name="Gladieux P."/>
            <person name="Thoren M.H."/>
            <person name="Johannesson H."/>
        </authorList>
    </citation>
    <scope>NUCLEOTIDE SEQUENCE</scope>
    <source>
        <strain evidence="8">CBS 141.50</strain>
    </source>
</reference>